<keyword evidence="3" id="KW-1185">Reference proteome</keyword>
<dbReference type="EMBL" id="VSRR010124603">
    <property type="protein sequence ID" value="MPD00830.1"/>
    <property type="molecule type" value="Genomic_DNA"/>
</dbReference>
<protein>
    <submittedName>
        <fullName evidence="2">Uncharacterized protein</fullName>
    </submittedName>
</protein>
<feature type="compositionally biased region" description="Basic and acidic residues" evidence="1">
    <location>
        <begin position="1"/>
        <end position="11"/>
    </location>
</feature>
<evidence type="ECO:0000313" key="3">
    <source>
        <dbReference type="Proteomes" id="UP000324222"/>
    </source>
</evidence>
<sequence length="175" mass="18847">MSREGRLRALRESAGPPTSGQAPCHRFHSHLGAAGGKEGGSSSEGEGERGAWRRRLRERRRPPDRYQCLKTAVPLCHHETSLEPSCLPRGAAPSPPPRPPLTSSCSFVKWCAIGRRWGGAPPRRVWPAGAAHQDAAMTVRHQTTKCWAVSEPSGGDTRVLILGTPGPHVYGGTLP</sequence>
<dbReference type="AlphaFoldDB" id="A0A5B7K1G4"/>
<evidence type="ECO:0000313" key="2">
    <source>
        <dbReference type="EMBL" id="MPD00830.1"/>
    </source>
</evidence>
<comment type="caution">
    <text evidence="2">The sequence shown here is derived from an EMBL/GenBank/DDBJ whole genome shotgun (WGS) entry which is preliminary data.</text>
</comment>
<name>A0A5B7K1G4_PORTR</name>
<gene>
    <name evidence="2" type="ORF">E2C01_096331</name>
</gene>
<organism evidence="2 3">
    <name type="scientific">Portunus trituberculatus</name>
    <name type="common">Swimming crab</name>
    <name type="synonym">Neptunus trituberculatus</name>
    <dbReference type="NCBI Taxonomy" id="210409"/>
    <lineage>
        <taxon>Eukaryota</taxon>
        <taxon>Metazoa</taxon>
        <taxon>Ecdysozoa</taxon>
        <taxon>Arthropoda</taxon>
        <taxon>Crustacea</taxon>
        <taxon>Multicrustacea</taxon>
        <taxon>Malacostraca</taxon>
        <taxon>Eumalacostraca</taxon>
        <taxon>Eucarida</taxon>
        <taxon>Decapoda</taxon>
        <taxon>Pleocyemata</taxon>
        <taxon>Brachyura</taxon>
        <taxon>Eubrachyura</taxon>
        <taxon>Portunoidea</taxon>
        <taxon>Portunidae</taxon>
        <taxon>Portuninae</taxon>
        <taxon>Portunus</taxon>
    </lineage>
</organism>
<reference evidence="2 3" key="1">
    <citation type="submission" date="2019-05" db="EMBL/GenBank/DDBJ databases">
        <title>Another draft genome of Portunus trituberculatus and its Hox gene families provides insights of decapod evolution.</title>
        <authorList>
            <person name="Jeong J.-H."/>
            <person name="Song I."/>
            <person name="Kim S."/>
            <person name="Choi T."/>
            <person name="Kim D."/>
            <person name="Ryu S."/>
            <person name="Kim W."/>
        </authorList>
    </citation>
    <scope>NUCLEOTIDE SEQUENCE [LARGE SCALE GENOMIC DNA]</scope>
    <source>
        <tissue evidence="2">Muscle</tissue>
    </source>
</reference>
<proteinExistence type="predicted"/>
<evidence type="ECO:0000256" key="1">
    <source>
        <dbReference type="SAM" id="MobiDB-lite"/>
    </source>
</evidence>
<feature type="region of interest" description="Disordered" evidence="1">
    <location>
        <begin position="1"/>
        <end position="60"/>
    </location>
</feature>
<accession>A0A5B7K1G4</accession>
<dbReference type="Proteomes" id="UP000324222">
    <property type="component" value="Unassembled WGS sequence"/>
</dbReference>